<feature type="transmembrane region" description="Helical" evidence="1">
    <location>
        <begin position="238"/>
        <end position="259"/>
    </location>
</feature>
<keyword evidence="3" id="KW-1185">Reference proteome</keyword>
<name>A0A3D8MDV0_9ALTE</name>
<feature type="transmembrane region" description="Helical" evidence="1">
    <location>
        <begin position="180"/>
        <end position="202"/>
    </location>
</feature>
<feature type="transmembrane region" description="Helical" evidence="1">
    <location>
        <begin position="306"/>
        <end position="325"/>
    </location>
</feature>
<feature type="transmembrane region" description="Helical" evidence="1">
    <location>
        <begin position="155"/>
        <end position="173"/>
    </location>
</feature>
<gene>
    <name evidence="2" type="ORF">DXV75_00690</name>
</gene>
<evidence type="ECO:0000256" key="1">
    <source>
        <dbReference type="SAM" id="Phobius"/>
    </source>
</evidence>
<protein>
    <submittedName>
        <fullName evidence="2">HupE/UreJ family protein</fullName>
    </submittedName>
</protein>
<feature type="transmembrane region" description="Helical" evidence="1">
    <location>
        <begin position="271"/>
        <end position="294"/>
    </location>
</feature>
<sequence>MTLLGRVALTLVTGWWFAFAATAHELRPAFLQITQTSASNYEVMWKVPARGDTGRLALNVRFEGLPCKESEPQGTFVGGAHVRRWQMACPQGIAGARVTIDGLSRTFTDALIRVDFADGSEFVRRLQADSPSTEISATAGDGEVLRTYLTLGTEHILLGIDHLLFVFALLLIVKGKRKLIGTITAFTLAHSITLALATLGYVRLPGPPVEAVIALSIVLVALEILHKQRGEYSLTARWPWLVAFVFGLLHGFGFAGALAELGLPQTAVPLALFSFNVGVEAGQLLFVTAVLLVGSVVKKLPLEFPVWTARVPPYVIGCVAMYWVFDRSWFYTFGAPFG</sequence>
<dbReference type="AlphaFoldDB" id="A0A3D8MDV0"/>
<accession>A0A3D8MDV0</accession>
<keyword evidence="1" id="KW-1133">Transmembrane helix</keyword>
<feature type="transmembrane region" description="Helical" evidence="1">
    <location>
        <begin position="208"/>
        <end position="226"/>
    </location>
</feature>
<dbReference type="InterPro" id="IPR032809">
    <property type="entry name" value="Put_HupE_UreJ"/>
</dbReference>
<keyword evidence="1" id="KW-0472">Membrane</keyword>
<organism evidence="2 3">
    <name type="scientific">Alteromonas aestuariivivens</name>
    <dbReference type="NCBI Taxonomy" id="1938339"/>
    <lineage>
        <taxon>Bacteria</taxon>
        <taxon>Pseudomonadati</taxon>
        <taxon>Pseudomonadota</taxon>
        <taxon>Gammaproteobacteria</taxon>
        <taxon>Alteromonadales</taxon>
        <taxon>Alteromonadaceae</taxon>
        <taxon>Alteromonas/Salinimonas group</taxon>
        <taxon>Alteromonas</taxon>
    </lineage>
</organism>
<dbReference type="OrthoDB" id="9808870at2"/>
<evidence type="ECO:0000313" key="3">
    <source>
        <dbReference type="Proteomes" id="UP000256561"/>
    </source>
</evidence>
<comment type="caution">
    <text evidence="2">The sequence shown here is derived from an EMBL/GenBank/DDBJ whole genome shotgun (WGS) entry which is preliminary data.</text>
</comment>
<dbReference type="Proteomes" id="UP000256561">
    <property type="component" value="Unassembled WGS sequence"/>
</dbReference>
<evidence type="ECO:0000313" key="2">
    <source>
        <dbReference type="EMBL" id="RDV29017.1"/>
    </source>
</evidence>
<dbReference type="Pfam" id="PF13795">
    <property type="entry name" value="HupE_UreJ_2"/>
    <property type="match status" value="1"/>
</dbReference>
<dbReference type="RefSeq" id="WP_115591308.1">
    <property type="nucleotide sequence ID" value="NZ_QRHA01000001.1"/>
</dbReference>
<reference evidence="3" key="1">
    <citation type="submission" date="2018-08" db="EMBL/GenBank/DDBJ databases">
        <authorList>
            <person name="Zhang J."/>
            <person name="Du Z.-J."/>
        </authorList>
    </citation>
    <scope>NUCLEOTIDE SEQUENCE [LARGE SCALE GENOMIC DNA]</scope>
    <source>
        <strain evidence="3">KCTC 52655</strain>
    </source>
</reference>
<dbReference type="EMBL" id="QRHA01000001">
    <property type="protein sequence ID" value="RDV29017.1"/>
    <property type="molecule type" value="Genomic_DNA"/>
</dbReference>
<keyword evidence="1" id="KW-0812">Transmembrane</keyword>
<proteinExistence type="predicted"/>